<dbReference type="EMBL" id="JACHXZ010000001">
    <property type="protein sequence ID" value="MBB3167842.1"/>
    <property type="molecule type" value="Genomic_DNA"/>
</dbReference>
<evidence type="ECO:0000313" key="2">
    <source>
        <dbReference type="Proteomes" id="UP000559987"/>
    </source>
</evidence>
<accession>A0A839UJ06</accession>
<keyword evidence="2" id="KW-1185">Reference proteome</keyword>
<dbReference type="Proteomes" id="UP000559987">
    <property type="component" value="Unassembled WGS sequence"/>
</dbReference>
<evidence type="ECO:0000313" key="1">
    <source>
        <dbReference type="EMBL" id="MBB3167842.1"/>
    </source>
</evidence>
<protein>
    <submittedName>
        <fullName evidence="1">Uncharacterized protein</fullName>
    </submittedName>
</protein>
<dbReference type="AlphaFoldDB" id="A0A839UJ06"/>
<proteinExistence type="predicted"/>
<gene>
    <name evidence="1" type="ORF">FHS30_001018</name>
</gene>
<sequence>MSESNSQQRYKVVFWGQVQPTVTRSEFAKRFARFFNVRNLTHLRQYFTGRLMVLKSGLTEAQAQGLATRIKQFGGVCRVECYARASLDGELALRHRPSFLQPDFDVSQLSLTPMEAPVVTAPARRNPFEAREVTQRR</sequence>
<comment type="caution">
    <text evidence="1">The sequence shown here is derived from an EMBL/GenBank/DDBJ whole genome shotgun (WGS) entry which is preliminary data.</text>
</comment>
<organism evidence="1 2">
    <name type="scientific">Simiduia aestuariiviva</name>
    <dbReference type="NCBI Taxonomy" id="1510459"/>
    <lineage>
        <taxon>Bacteria</taxon>
        <taxon>Pseudomonadati</taxon>
        <taxon>Pseudomonadota</taxon>
        <taxon>Gammaproteobacteria</taxon>
        <taxon>Cellvibrionales</taxon>
        <taxon>Cellvibrionaceae</taxon>
        <taxon>Simiduia</taxon>
    </lineage>
</organism>
<reference evidence="1 2" key="1">
    <citation type="submission" date="2020-08" db="EMBL/GenBank/DDBJ databases">
        <title>Genomic Encyclopedia of Type Strains, Phase III (KMG-III): the genomes of soil and plant-associated and newly described type strains.</title>
        <authorList>
            <person name="Whitman W."/>
        </authorList>
    </citation>
    <scope>NUCLEOTIDE SEQUENCE [LARGE SCALE GENOMIC DNA]</scope>
    <source>
        <strain evidence="1 2">CECT 8571</strain>
    </source>
</reference>
<dbReference type="RefSeq" id="WP_183908901.1">
    <property type="nucleotide sequence ID" value="NZ_JACHXZ010000001.1"/>
</dbReference>
<name>A0A839UJ06_9GAMM</name>